<dbReference type="Proteomes" id="UP000326912">
    <property type="component" value="Unassembled WGS sequence"/>
</dbReference>
<protein>
    <submittedName>
        <fullName evidence="1">Uncharacterized protein</fullName>
    </submittedName>
</protein>
<organism evidence="1 2">
    <name type="scientific">Dictyobacter vulcani</name>
    <dbReference type="NCBI Taxonomy" id="2607529"/>
    <lineage>
        <taxon>Bacteria</taxon>
        <taxon>Bacillati</taxon>
        <taxon>Chloroflexota</taxon>
        <taxon>Ktedonobacteria</taxon>
        <taxon>Ktedonobacterales</taxon>
        <taxon>Dictyobacteraceae</taxon>
        <taxon>Dictyobacter</taxon>
    </lineage>
</organism>
<name>A0A5J4KNY1_9CHLR</name>
<keyword evidence="2" id="KW-1185">Reference proteome</keyword>
<accession>A0A5J4KNY1</accession>
<dbReference type="AlphaFoldDB" id="A0A5J4KNY1"/>
<evidence type="ECO:0000313" key="1">
    <source>
        <dbReference type="EMBL" id="GER88862.1"/>
    </source>
</evidence>
<sequence length="102" mass="11412">MRWDITVKSIDGSNSYYSINKFSLHCSCDEDNPDKIFEGTGKLISAIGYAGNMQDGTEASQVFFGFIPYQKPISYQLTAEIYCNDINAPSTYITFDPLTLTL</sequence>
<proteinExistence type="predicted"/>
<gene>
    <name evidence="1" type="ORF">KDW_30240</name>
</gene>
<dbReference type="EMBL" id="BKZW01000001">
    <property type="protein sequence ID" value="GER88862.1"/>
    <property type="molecule type" value="Genomic_DNA"/>
</dbReference>
<comment type="caution">
    <text evidence="1">The sequence shown here is derived from an EMBL/GenBank/DDBJ whole genome shotgun (WGS) entry which is preliminary data.</text>
</comment>
<reference evidence="1 2" key="1">
    <citation type="submission" date="2019-10" db="EMBL/GenBank/DDBJ databases">
        <title>Dictyobacter vulcani sp. nov., within the class Ktedonobacteria, isolated from soil of volcanic Mt. Zao.</title>
        <authorList>
            <person name="Zheng Y."/>
            <person name="Wang C.M."/>
            <person name="Sakai Y."/>
            <person name="Abe K."/>
            <person name="Yokota A."/>
            <person name="Yabe S."/>
        </authorList>
    </citation>
    <scope>NUCLEOTIDE SEQUENCE [LARGE SCALE GENOMIC DNA]</scope>
    <source>
        <strain evidence="1 2">W12</strain>
    </source>
</reference>
<evidence type="ECO:0000313" key="2">
    <source>
        <dbReference type="Proteomes" id="UP000326912"/>
    </source>
</evidence>